<dbReference type="GO" id="GO:0000166">
    <property type="term" value="F:nucleotide binding"/>
    <property type="evidence" value="ECO:0007669"/>
    <property type="project" value="UniProtKB-KW"/>
</dbReference>
<keyword evidence="7 8" id="KW-0472">Membrane</keyword>
<dbReference type="AlphaFoldDB" id="A4CJN7"/>
<dbReference type="Pfam" id="PF18967">
    <property type="entry name" value="PycTM"/>
    <property type="match status" value="1"/>
</dbReference>
<feature type="transmembrane region" description="Helical" evidence="8">
    <location>
        <begin position="33"/>
        <end position="54"/>
    </location>
</feature>
<evidence type="ECO:0000256" key="7">
    <source>
        <dbReference type="ARBA" id="ARBA00023136"/>
    </source>
</evidence>
<dbReference type="GO" id="GO:0005886">
    <property type="term" value="C:plasma membrane"/>
    <property type="evidence" value="ECO:0007669"/>
    <property type="project" value="UniProtKB-SubCell"/>
</dbReference>
<evidence type="ECO:0000259" key="9">
    <source>
        <dbReference type="Pfam" id="PF18967"/>
    </source>
</evidence>
<protein>
    <recommendedName>
        <fullName evidence="9">Pycsar effector protein domain-containing protein</fullName>
    </recommendedName>
</protein>
<dbReference type="KEGG" id="rbi:RB2501_09585"/>
<evidence type="ECO:0000313" key="10">
    <source>
        <dbReference type="EMBL" id="EAR17145.1"/>
    </source>
</evidence>
<keyword evidence="5 8" id="KW-1133">Transmembrane helix</keyword>
<evidence type="ECO:0000256" key="1">
    <source>
        <dbReference type="ARBA" id="ARBA00004236"/>
    </source>
</evidence>
<feature type="transmembrane region" description="Helical" evidence="8">
    <location>
        <begin position="157"/>
        <end position="177"/>
    </location>
</feature>
<dbReference type="HOGENOM" id="CLU_1602001_0_0_10"/>
<dbReference type="RefSeq" id="WP_015753900.1">
    <property type="nucleotide sequence ID" value="NC_013222.1"/>
</dbReference>
<dbReference type="Proteomes" id="UP000009049">
    <property type="component" value="Chromosome"/>
</dbReference>
<name>A4CJN7_ROBBH</name>
<evidence type="ECO:0000256" key="8">
    <source>
        <dbReference type="SAM" id="Phobius"/>
    </source>
</evidence>
<dbReference type="GO" id="GO:0051607">
    <property type="term" value="P:defense response to virus"/>
    <property type="evidence" value="ECO:0007669"/>
    <property type="project" value="UniProtKB-KW"/>
</dbReference>
<proteinExistence type="predicted"/>
<accession>A4CJN7</accession>
<gene>
    <name evidence="10" type="ordered locus">RB2501_09585</name>
</gene>
<evidence type="ECO:0000256" key="5">
    <source>
        <dbReference type="ARBA" id="ARBA00022989"/>
    </source>
</evidence>
<keyword evidence="2" id="KW-1003">Cell membrane</keyword>
<organism evidence="10 11">
    <name type="scientific">Robiginitalea biformata (strain ATCC BAA-864 / DSM 15991 / KCTC 12146 / HTCC2501)</name>
    <dbReference type="NCBI Taxonomy" id="313596"/>
    <lineage>
        <taxon>Bacteria</taxon>
        <taxon>Pseudomonadati</taxon>
        <taxon>Bacteroidota</taxon>
        <taxon>Flavobacteriia</taxon>
        <taxon>Flavobacteriales</taxon>
        <taxon>Flavobacteriaceae</taxon>
        <taxon>Robiginitalea</taxon>
    </lineage>
</organism>
<evidence type="ECO:0000256" key="2">
    <source>
        <dbReference type="ARBA" id="ARBA00022475"/>
    </source>
</evidence>
<sequence length="178" mass="20089">MKTDRLLPEDKLEVYWATIGYINGLNRTSEVKAGLIISFYGLLLGVVLEVATSVETGFNASAILIAILAGFTFFVCRSIFYSFRCFLPQIETKFDKNMFFFHDIITHYGDITSFSDRFADLLNDEKNLYGQLGAQIYVNSLIATKKFSDVNKSVRNLVYSFIPMILGVVTIVAEAILY</sequence>
<feature type="transmembrane region" description="Helical" evidence="8">
    <location>
        <begin position="60"/>
        <end position="80"/>
    </location>
</feature>
<keyword evidence="11" id="KW-1185">Reference proteome</keyword>
<evidence type="ECO:0000313" key="11">
    <source>
        <dbReference type="Proteomes" id="UP000009049"/>
    </source>
</evidence>
<reference evidence="10 11" key="1">
    <citation type="journal article" date="2009" name="J. Bacteriol.">
        <title>Complete genome sequence of Robiginitalea biformata HTCC2501.</title>
        <authorList>
            <person name="Oh H.M."/>
            <person name="Giovannoni S.J."/>
            <person name="Lee K."/>
            <person name="Ferriera S."/>
            <person name="Johnson J."/>
            <person name="Cho J.C."/>
        </authorList>
    </citation>
    <scope>NUCLEOTIDE SEQUENCE [LARGE SCALE GENOMIC DNA]</scope>
    <source>
        <strain evidence="11">ATCC BAA-864 / HTCC2501 / KCTC 12146</strain>
    </source>
</reference>
<keyword evidence="6" id="KW-0051">Antiviral defense</keyword>
<keyword evidence="4" id="KW-0547">Nucleotide-binding</keyword>
<keyword evidence="3 8" id="KW-0812">Transmembrane</keyword>
<feature type="domain" description="Pycsar effector protein" evidence="9">
    <location>
        <begin position="15"/>
        <end position="171"/>
    </location>
</feature>
<evidence type="ECO:0000256" key="4">
    <source>
        <dbReference type="ARBA" id="ARBA00022741"/>
    </source>
</evidence>
<comment type="subcellular location">
    <subcellularLocation>
        <location evidence="1">Cell membrane</location>
    </subcellularLocation>
</comment>
<evidence type="ECO:0000256" key="6">
    <source>
        <dbReference type="ARBA" id="ARBA00023118"/>
    </source>
</evidence>
<dbReference type="InterPro" id="IPR043760">
    <property type="entry name" value="PycTM_dom"/>
</dbReference>
<evidence type="ECO:0000256" key="3">
    <source>
        <dbReference type="ARBA" id="ARBA00022692"/>
    </source>
</evidence>
<dbReference type="OrthoDB" id="823069at2"/>
<dbReference type="eggNOG" id="ENOG50305DH">
    <property type="taxonomic scope" value="Bacteria"/>
</dbReference>
<dbReference type="EMBL" id="CP001712">
    <property type="protein sequence ID" value="EAR17145.1"/>
    <property type="molecule type" value="Genomic_DNA"/>
</dbReference>